<accession>A0ACC0H847</accession>
<evidence type="ECO:0000313" key="1">
    <source>
        <dbReference type="EMBL" id="KAI8009707.1"/>
    </source>
</evidence>
<keyword evidence="2" id="KW-1185">Reference proteome</keyword>
<evidence type="ECO:0000313" key="2">
    <source>
        <dbReference type="Proteomes" id="UP001060215"/>
    </source>
</evidence>
<comment type="caution">
    <text evidence="1">The sequence shown here is derived from an EMBL/GenBank/DDBJ whole genome shotgun (WGS) entry which is preliminary data.</text>
</comment>
<gene>
    <name evidence="1" type="ORF">LOK49_LG06G02189</name>
</gene>
<protein>
    <submittedName>
        <fullName evidence="1">LRR receptor-like serine/threonine-protein kinase GSO1</fullName>
    </submittedName>
</protein>
<dbReference type="Proteomes" id="UP001060215">
    <property type="component" value="Chromosome 5"/>
</dbReference>
<proteinExistence type="predicted"/>
<organism evidence="1 2">
    <name type="scientific">Camellia lanceoleosa</name>
    <dbReference type="NCBI Taxonomy" id="1840588"/>
    <lineage>
        <taxon>Eukaryota</taxon>
        <taxon>Viridiplantae</taxon>
        <taxon>Streptophyta</taxon>
        <taxon>Embryophyta</taxon>
        <taxon>Tracheophyta</taxon>
        <taxon>Spermatophyta</taxon>
        <taxon>Magnoliopsida</taxon>
        <taxon>eudicotyledons</taxon>
        <taxon>Gunneridae</taxon>
        <taxon>Pentapetalae</taxon>
        <taxon>asterids</taxon>
        <taxon>Ericales</taxon>
        <taxon>Theaceae</taxon>
        <taxon>Camellia</taxon>
    </lineage>
</organism>
<sequence>MYICEQPQTENSNSNGEEQDQEQRSVVGSKKGEDKADVEGHVGGVLANIGAVEATGPRVGYDDLPDTDGHLRELSMSRVEETIMSIGQLDCLQKKRCTWLNIEVLLSKAHVLHCGNNLGHRDSELSDPMDQLTKEDEVQNNKGKGKVTYDSVAMETDRVVTCYTAVVDQKRKNTTKEKAKGMVKYQRKRRGNIQIGVGSVLNFKKGVEFRSAAAAISLSMASKSGSGQLLLTEAETSLKIGKLLGLKCKGKDEEGVSVAVIKSRSNGNEKWDLSFRRALFQWELEELRRMRVLLQNAPELRNDVIDRLSWDANRIGCSSRQCVWSVLLLCFWVLVCSAVLLSAVDWAAVLECCTACSSFGVVVYIFSGFLHLKYLDLSGNDFTNIPFPPVIASMTQLQYINLSNAGFVGTIPHQLGNLSSLRSLSLPSSMNVENLQWLAGLSRLEHLDLSGVNLVKVPNWLQVINNLPFLVELRLVGCELDHFPPFLSAINFTSLAVLDLSGNQFGSLIPGWIFSLGSLVYLDLSYCNLIGPISKCSWNLTSLETLDVSYNDLNSSLLNSLFSTTNSLVYLSLTHSGFQGPFPTIVPNMTNLSHLDLSSNSLNSTIPSWLYSFSRLEVLDLGFNRLEGGISNEIGNLTSAIFLSLSRNNIEGRLPNSIGNLASLYSLDLSYNGLEGRLPNSIGNLASLEILELSYNGLEESLPRSLGNLCNLRHIGLSHNKFSGELFTSSSKCIAIHALEDMLLDVNKFSGHIPDQIGQFQNLTNILLSDTLFFTDIQTQMSPIERSVMLHRGSPRGFRVSTEALPPDLGALLRFASVITSPAFLLSSQGRRGLRDHLSMAIGYVSWS</sequence>
<reference evidence="1 2" key="1">
    <citation type="journal article" date="2022" name="Plant J.">
        <title>Chromosome-level genome of Camellia lanceoleosa provides a valuable resource for understanding genome evolution and self-incompatibility.</title>
        <authorList>
            <person name="Gong W."/>
            <person name="Xiao S."/>
            <person name="Wang L."/>
            <person name="Liao Z."/>
            <person name="Chang Y."/>
            <person name="Mo W."/>
            <person name="Hu G."/>
            <person name="Li W."/>
            <person name="Zhao G."/>
            <person name="Zhu H."/>
            <person name="Hu X."/>
            <person name="Ji K."/>
            <person name="Xiang X."/>
            <person name="Song Q."/>
            <person name="Yuan D."/>
            <person name="Jin S."/>
            <person name="Zhang L."/>
        </authorList>
    </citation>
    <scope>NUCLEOTIDE SEQUENCE [LARGE SCALE GENOMIC DNA]</scope>
    <source>
        <strain evidence="1">SQ_2022a</strain>
    </source>
</reference>
<dbReference type="EMBL" id="CM045762">
    <property type="protein sequence ID" value="KAI8009707.1"/>
    <property type="molecule type" value="Genomic_DNA"/>
</dbReference>
<name>A0ACC0H847_9ERIC</name>